<evidence type="ECO:0000256" key="1">
    <source>
        <dbReference type="ARBA" id="ARBA00004651"/>
    </source>
</evidence>
<comment type="subcellular location">
    <subcellularLocation>
        <location evidence="1">Cell membrane</location>
        <topology evidence="1">Multi-pass membrane protein</topology>
    </subcellularLocation>
</comment>
<keyword evidence="9 13" id="KW-0472">Membrane</keyword>
<dbReference type="InterPro" id="IPR001734">
    <property type="entry name" value="Na/solute_symporter"/>
</dbReference>
<name>A0AAV2H863_LYMST</name>
<evidence type="ECO:0000313" key="15">
    <source>
        <dbReference type="Proteomes" id="UP001497497"/>
    </source>
</evidence>
<dbReference type="Pfam" id="PF00474">
    <property type="entry name" value="SSF"/>
    <property type="match status" value="1"/>
</dbReference>
<comment type="similarity">
    <text evidence="2 11">Belongs to the sodium:solute symporter (SSF) (TC 2.A.21) family.</text>
</comment>
<keyword evidence="3" id="KW-0813">Transport</keyword>
<evidence type="ECO:0000256" key="6">
    <source>
        <dbReference type="ARBA" id="ARBA00022989"/>
    </source>
</evidence>
<feature type="transmembrane region" description="Helical" evidence="13">
    <location>
        <begin position="121"/>
        <end position="140"/>
    </location>
</feature>
<evidence type="ECO:0000256" key="10">
    <source>
        <dbReference type="ARBA" id="ARBA00023201"/>
    </source>
</evidence>
<keyword evidence="5 13" id="KW-0812">Transmembrane</keyword>
<protein>
    <recommendedName>
        <fullName evidence="16">Sodium-coupled monocarboxylate transporter 1</fullName>
    </recommendedName>
</protein>
<organism evidence="14 15">
    <name type="scientific">Lymnaea stagnalis</name>
    <name type="common">Great pond snail</name>
    <name type="synonym">Helix stagnalis</name>
    <dbReference type="NCBI Taxonomy" id="6523"/>
    <lineage>
        <taxon>Eukaryota</taxon>
        <taxon>Metazoa</taxon>
        <taxon>Spiralia</taxon>
        <taxon>Lophotrochozoa</taxon>
        <taxon>Mollusca</taxon>
        <taxon>Gastropoda</taxon>
        <taxon>Heterobranchia</taxon>
        <taxon>Euthyneura</taxon>
        <taxon>Panpulmonata</taxon>
        <taxon>Hygrophila</taxon>
        <taxon>Lymnaeoidea</taxon>
        <taxon>Lymnaeidae</taxon>
        <taxon>Lymnaea</taxon>
    </lineage>
</organism>
<evidence type="ECO:0000256" key="3">
    <source>
        <dbReference type="ARBA" id="ARBA00022448"/>
    </source>
</evidence>
<feature type="region of interest" description="Disordered" evidence="12">
    <location>
        <begin position="264"/>
        <end position="333"/>
    </location>
</feature>
<evidence type="ECO:0000256" key="9">
    <source>
        <dbReference type="ARBA" id="ARBA00023136"/>
    </source>
</evidence>
<evidence type="ECO:0000256" key="5">
    <source>
        <dbReference type="ARBA" id="ARBA00022692"/>
    </source>
</evidence>
<keyword evidence="8" id="KW-0406">Ion transport</keyword>
<feature type="transmembrane region" description="Helical" evidence="13">
    <location>
        <begin position="65"/>
        <end position="88"/>
    </location>
</feature>
<dbReference type="PANTHER" id="PTHR42985">
    <property type="entry name" value="SODIUM-COUPLED MONOCARBOXYLATE TRANSPORTER"/>
    <property type="match status" value="1"/>
</dbReference>
<evidence type="ECO:0000313" key="14">
    <source>
        <dbReference type="EMBL" id="CAL1529894.1"/>
    </source>
</evidence>
<dbReference type="PANTHER" id="PTHR42985:SF40">
    <property type="entry name" value="LD47995P-RELATED"/>
    <property type="match status" value="1"/>
</dbReference>
<evidence type="ECO:0000256" key="7">
    <source>
        <dbReference type="ARBA" id="ARBA00023053"/>
    </source>
</evidence>
<accession>A0AAV2H863</accession>
<feature type="compositionally biased region" description="Polar residues" evidence="12">
    <location>
        <begin position="265"/>
        <end position="277"/>
    </location>
</feature>
<keyword evidence="10" id="KW-0739">Sodium transport</keyword>
<dbReference type="AlphaFoldDB" id="A0AAV2H863"/>
<proteinExistence type="inferred from homology"/>
<dbReference type="InterPro" id="IPR038377">
    <property type="entry name" value="Na/Glc_symporter_sf"/>
</dbReference>
<dbReference type="PROSITE" id="PS50283">
    <property type="entry name" value="NA_SOLUT_SYMP_3"/>
    <property type="match status" value="1"/>
</dbReference>
<evidence type="ECO:0000256" key="8">
    <source>
        <dbReference type="ARBA" id="ARBA00023065"/>
    </source>
</evidence>
<reference evidence="14 15" key="1">
    <citation type="submission" date="2024-04" db="EMBL/GenBank/DDBJ databases">
        <authorList>
            <consortium name="Genoscope - CEA"/>
            <person name="William W."/>
        </authorList>
    </citation>
    <scope>NUCLEOTIDE SEQUENCE [LARGE SCALE GENOMIC DNA]</scope>
</reference>
<feature type="compositionally biased region" description="Polar residues" evidence="12">
    <location>
        <begin position="287"/>
        <end position="297"/>
    </location>
</feature>
<dbReference type="InterPro" id="IPR051163">
    <property type="entry name" value="Sodium:Solute_Symporter_SSF"/>
</dbReference>
<dbReference type="GO" id="GO:0005886">
    <property type="term" value="C:plasma membrane"/>
    <property type="evidence" value="ECO:0007669"/>
    <property type="project" value="UniProtKB-SubCell"/>
</dbReference>
<keyword evidence="6 13" id="KW-1133">Transmembrane helix</keyword>
<comment type="caution">
    <text evidence="14">The sequence shown here is derived from an EMBL/GenBank/DDBJ whole genome shotgun (WGS) entry which is preliminary data.</text>
</comment>
<feature type="transmembrane region" description="Helical" evidence="13">
    <location>
        <begin position="94"/>
        <end position="114"/>
    </location>
</feature>
<keyword evidence="4" id="KW-1003">Cell membrane</keyword>
<sequence length="405" mass="44445">MMHLYIMDLFGHLKGLPGAFVGCFILASLSALTIALNAVATILYKDIYQRSKRSIVMSETTFKRIIIVLADGLSMFMGFVVSTPPALLQTFYTFNSVIAGPFLGVFVLGMFFPWANNLGTFIGAVLAFILNCWIGFGGMINHVATAVKSPVSDLACYYNVEHFRNLTTSTNGTTPAYVKMTYPPVETYDGPEQISMLSYMYLAPVGTVVTVIVSLVVSFISGYVRPSSLDPKLICPIFDVVFPFLPECVLRPLRFGIDHKEKYTKTGSSAQPTTVSHTEPERDISELSGNNITTNGHVNLALEPDDYDSSNGPTHHRPTHPGPTHDGPAHHETNRPFHLKLEAVRLSNGGGKDSQAVFLIENDSRASVAHLNDQFDSRASMADLNDQLDSRASLTHLNHQLVTKL</sequence>
<dbReference type="EMBL" id="CAXITT010000057">
    <property type="protein sequence ID" value="CAL1529894.1"/>
    <property type="molecule type" value="Genomic_DNA"/>
</dbReference>
<feature type="transmembrane region" description="Helical" evidence="13">
    <location>
        <begin position="19"/>
        <end position="44"/>
    </location>
</feature>
<keyword evidence="7" id="KW-0915">Sodium</keyword>
<dbReference type="GO" id="GO:0015293">
    <property type="term" value="F:symporter activity"/>
    <property type="evidence" value="ECO:0007669"/>
    <property type="project" value="TreeGrafter"/>
</dbReference>
<keyword evidence="15" id="KW-1185">Reference proteome</keyword>
<feature type="transmembrane region" description="Helical" evidence="13">
    <location>
        <begin position="199"/>
        <end position="224"/>
    </location>
</feature>
<evidence type="ECO:0000256" key="4">
    <source>
        <dbReference type="ARBA" id="ARBA00022475"/>
    </source>
</evidence>
<dbReference type="GO" id="GO:0006814">
    <property type="term" value="P:sodium ion transport"/>
    <property type="evidence" value="ECO:0007669"/>
    <property type="project" value="UniProtKB-KW"/>
</dbReference>
<evidence type="ECO:0008006" key="16">
    <source>
        <dbReference type="Google" id="ProtNLM"/>
    </source>
</evidence>
<evidence type="ECO:0000256" key="13">
    <source>
        <dbReference type="SAM" id="Phobius"/>
    </source>
</evidence>
<evidence type="ECO:0000256" key="11">
    <source>
        <dbReference type="RuleBase" id="RU362091"/>
    </source>
</evidence>
<evidence type="ECO:0000256" key="2">
    <source>
        <dbReference type="ARBA" id="ARBA00006434"/>
    </source>
</evidence>
<dbReference type="Gene3D" id="1.20.1730.10">
    <property type="entry name" value="Sodium/glucose cotransporter"/>
    <property type="match status" value="1"/>
</dbReference>
<evidence type="ECO:0000256" key="12">
    <source>
        <dbReference type="SAM" id="MobiDB-lite"/>
    </source>
</evidence>
<gene>
    <name evidence="14" type="ORF">GSLYS_00004027001</name>
</gene>
<dbReference type="Proteomes" id="UP001497497">
    <property type="component" value="Unassembled WGS sequence"/>
</dbReference>